<evidence type="ECO:0000256" key="10">
    <source>
        <dbReference type="SAM" id="MobiDB-lite"/>
    </source>
</evidence>
<comment type="caution">
    <text evidence="13">The sequence shown here is derived from an EMBL/GenBank/DDBJ whole genome shotgun (WGS) entry which is preliminary data.</text>
</comment>
<proteinExistence type="inferred from homology"/>
<name>A0A9P8QI10_WICPI</name>
<dbReference type="InterPro" id="IPR047242">
    <property type="entry name" value="CDC5L/Cef1"/>
</dbReference>
<dbReference type="Gene3D" id="1.10.10.60">
    <property type="entry name" value="Homeodomain-like"/>
    <property type="match status" value="2"/>
</dbReference>
<evidence type="ECO:0000256" key="7">
    <source>
        <dbReference type="ARBA" id="ARBA00023242"/>
    </source>
</evidence>
<feature type="domain" description="HTH myb-type" evidence="12">
    <location>
        <begin position="6"/>
        <end position="58"/>
    </location>
</feature>
<dbReference type="Pfam" id="PF00249">
    <property type="entry name" value="Myb_DNA-binding"/>
    <property type="match status" value="2"/>
</dbReference>
<keyword evidence="4" id="KW-0677">Repeat</keyword>
<keyword evidence="7" id="KW-0539">Nucleus</keyword>
<protein>
    <recommendedName>
        <fullName evidence="8">Pre-mRNA-splicing factor CEF1</fullName>
    </recommendedName>
</protein>
<dbReference type="GO" id="GO:0000974">
    <property type="term" value="C:Prp19 complex"/>
    <property type="evidence" value="ECO:0007669"/>
    <property type="project" value="InterPro"/>
</dbReference>
<dbReference type="InterPro" id="IPR017930">
    <property type="entry name" value="Myb_dom"/>
</dbReference>
<dbReference type="PANTHER" id="PTHR45885:SF1">
    <property type="entry name" value="CELL DIVISION CYCLE 5-LIKE PROTEIN"/>
    <property type="match status" value="1"/>
</dbReference>
<dbReference type="GO" id="GO:0005681">
    <property type="term" value="C:spliceosomal complex"/>
    <property type="evidence" value="ECO:0007669"/>
    <property type="project" value="UniProtKB-KW"/>
</dbReference>
<accession>A0A9P8QI10</accession>
<feature type="domain" description="Myb-like" evidence="11">
    <location>
        <begin position="7"/>
        <end position="54"/>
    </location>
</feature>
<dbReference type="SMART" id="SM00717">
    <property type="entry name" value="SANT"/>
    <property type="match status" value="2"/>
</dbReference>
<keyword evidence="2" id="KW-0507">mRNA processing</keyword>
<dbReference type="InterPro" id="IPR009057">
    <property type="entry name" value="Homeodomain-like_sf"/>
</dbReference>
<dbReference type="GO" id="GO:0003677">
    <property type="term" value="F:DNA binding"/>
    <property type="evidence" value="ECO:0007669"/>
    <property type="project" value="UniProtKB-KW"/>
</dbReference>
<organism evidence="13 14">
    <name type="scientific">Wickerhamomyces pijperi</name>
    <name type="common">Yeast</name>
    <name type="synonym">Pichia pijperi</name>
    <dbReference type="NCBI Taxonomy" id="599730"/>
    <lineage>
        <taxon>Eukaryota</taxon>
        <taxon>Fungi</taxon>
        <taxon>Dikarya</taxon>
        <taxon>Ascomycota</taxon>
        <taxon>Saccharomycotina</taxon>
        <taxon>Saccharomycetes</taxon>
        <taxon>Phaffomycetales</taxon>
        <taxon>Wickerhamomycetaceae</taxon>
        <taxon>Wickerhamomyces</taxon>
    </lineage>
</organism>
<keyword evidence="6" id="KW-0508">mRNA splicing</keyword>
<dbReference type="EMBL" id="JAEUBG010000004">
    <property type="protein sequence ID" value="KAH3689005.1"/>
    <property type="molecule type" value="Genomic_DNA"/>
</dbReference>
<evidence type="ECO:0000256" key="2">
    <source>
        <dbReference type="ARBA" id="ARBA00022664"/>
    </source>
</evidence>
<keyword evidence="3" id="KW-0747">Spliceosome</keyword>
<evidence type="ECO:0000256" key="1">
    <source>
        <dbReference type="ARBA" id="ARBA00010506"/>
    </source>
</evidence>
<dbReference type="PANTHER" id="PTHR45885">
    <property type="entry name" value="CELL DIVISION CYCLE 5-LIKE PROTEIN"/>
    <property type="match status" value="1"/>
</dbReference>
<evidence type="ECO:0000256" key="9">
    <source>
        <dbReference type="SAM" id="Coils"/>
    </source>
</evidence>
<dbReference type="FunFam" id="1.10.10.60:FF:000021">
    <property type="entry name" value="CDC5 cell division cycle 5-like"/>
    <property type="match status" value="1"/>
</dbReference>
<evidence type="ECO:0000256" key="6">
    <source>
        <dbReference type="ARBA" id="ARBA00023187"/>
    </source>
</evidence>
<feature type="domain" description="HTH myb-type" evidence="12">
    <location>
        <begin position="63"/>
        <end position="108"/>
    </location>
</feature>
<feature type="coiled-coil region" evidence="9">
    <location>
        <begin position="423"/>
        <end position="450"/>
    </location>
</feature>
<dbReference type="AlphaFoldDB" id="A0A9P8QI10"/>
<dbReference type="OrthoDB" id="1410009at2759"/>
<sequence>MVPVYIKGGAWTNIEDQILKAAVTKYGLNQWSRVASLLAKKTAKQCKARWQEYLDPRIDTTDWTPQEDERLLNIARLRPNQWRSIAQSIGRTATACVERYQKLLSDGADEEGEEGEGGAAELGLTGVGVETLKAVGASVDLKLGDLNVNPETKEARPDGDEFDDDEREMLAEAKARLANSKGKKAMRKARERMLEESKRVSVLQKRRELKEAGVNIKLNAPKKKFANQFDYNADIPFEHRPQEGPYDTLEEQEGDVKRLEKFEKGMILHGLKEKDDSIDKKKKKKKKRSAEEVDDKPQTELKDDLYKRRKLNLSKPLFSQEELVELSSKSEEEIKTVLQRKNTELGLDVESNISHQVELIKRGQNFQSALLAESEDEENVQDQDQMTVQNDEDEFTTQTTKAPLSVRERLAALPKPKNDFEIAIDSEEEIEEQESEAEKKILKQQRLKIDEGERLRLLQQKREEETQLALLRRSQSVQRNLPIPFTESNHQFQNSDKDSPLDSLILRELKNLVRSDFAKANKLNNIPLVTDLDQSSFDKIHELIRSEINAEDLTQFQTQFINAHRSKGMTPVKQSSLVTELQTLVSQTTKIESKLQKQQKGYMMLNDKLSSQNVELLTELKDLDRTQAAFEMLAQGEEISMKLRQDWLSEATEKLLKAERDTKEIYLEMKRADQVE</sequence>
<dbReference type="CDD" id="cd00167">
    <property type="entry name" value="SANT"/>
    <property type="match status" value="1"/>
</dbReference>
<feature type="compositionally biased region" description="Basic and acidic residues" evidence="10">
    <location>
        <begin position="289"/>
        <end position="306"/>
    </location>
</feature>
<feature type="domain" description="Myb-like" evidence="11">
    <location>
        <begin position="55"/>
        <end position="104"/>
    </location>
</feature>
<evidence type="ECO:0000313" key="14">
    <source>
        <dbReference type="Proteomes" id="UP000774326"/>
    </source>
</evidence>
<evidence type="ECO:0000259" key="11">
    <source>
        <dbReference type="PROSITE" id="PS50090"/>
    </source>
</evidence>
<comment type="similarity">
    <text evidence="1">Belongs to the CEF1 family.</text>
</comment>
<keyword evidence="9" id="KW-0175">Coiled coil</keyword>
<dbReference type="PROSITE" id="PS50090">
    <property type="entry name" value="MYB_LIKE"/>
    <property type="match status" value="2"/>
</dbReference>
<evidence type="ECO:0000256" key="4">
    <source>
        <dbReference type="ARBA" id="ARBA00022737"/>
    </source>
</evidence>
<dbReference type="InterPro" id="IPR001005">
    <property type="entry name" value="SANT/Myb"/>
</dbReference>
<gene>
    <name evidence="13" type="ORF">WICPIJ_000004</name>
</gene>
<evidence type="ECO:0000259" key="12">
    <source>
        <dbReference type="PROSITE" id="PS51294"/>
    </source>
</evidence>
<reference evidence="13" key="1">
    <citation type="journal article" date="2021" name="Open Biol.">
        <title>Shared evolutionary footprints suggest mitochondrial oxidative damage underlies multiple complex I losses in fungi.</title>
        <authorList>
            <person name="Schikora-Tamarit M.A."/>
            <person name="Marcet-Houben M."/>
            <person name="Nosek J."/>
            <person name="Gabaldon T."/>
        </authorList>
    </citation>
    <scope>NUCLEOTIDE SEQUENCE</scope>
    <source>
        <strain evidence="13">CBS2887</strain>
    </source>
</reference>
<evidence type="ECO:0000256" key="8">
    <source>
        <dbReference type="ARBA" id="ARBA00034837"/>
    </source>
</evidence>
<dbReference type="GO" id="GO:0000398">
    <property type="term" value="P:mRNA splicing, via spliceosome"/>
    <property type="evidence" value="ECO:0007669"/>
    <property type="project" value="InterPro"/>
</dbReference>
<evidence type="ECO:0000313" key="13">
    <source>
        <dbReference type="EMBL" id="KAH3689005.1"/>
    </source>
</evidence>
<dbReference type="InterPro" id="IPR021786">
    <property type="entry name" value="Cdc5p/Cef1_C"/>
</dbReference>
<keyword evidence="5" id="KW-0238">DNA-binding</keyword>
<feature type="region of interest" description="Disordered" evidence="10">
    <location>
        <begin position="273"/>
        <end position="306"/>
    </location>
</feature>
<dbReference type="Proteomes" id="UP000774326">
    <property type="component" value="Unassembled WGS sequence"/>
</dbReference>
<reference evidence="13" key="2">
    <citation type="submission" date="2021-01" db="EMBL/GenBank/DDBJ databases">
        <authorList>
            <person name="Schikora-Tamarit M.A."/>
        </authorList>
    </citation>
    <scope>NUCLEOTIDE SEQUENCE</scope>
    <source>
        <strain evidence="13">CBS2887</strain>
    </source>
</reference>
<dbReference type="PROSITE" id="PS51294">
    <property type="entry name" value="HTH_MYB"/>
    <property type="match status" value="2"/>
</dbReference>
<dbReference type="SUPFAM" id="SSF46689">
    <property type="entry name" value="Homeodomain-like"/>
    <property type="match status" value="1"/>
</dbReference>
<evidence type="ECO:0000256" key="5">
    <source>
        <dbReference type="ARBA" id="ARBA00023125"/>
    </source>
</evidence>
<keyword evidence="14" id="KW-1185">Reference proteome</keyword>
<evidence type="ECO:0000256" key="3">
    <source>
        <dbReference type="ARBA" id="ARBA00022728"/>
    </source>
</evidence>
<dbReference type="Pfam" id="PF11831">
    <property type="entry name" value="Myb_Cef"/>
    <property type="match status" value="1"/>
</dbReference>